<evidence type="ECO:0000313" key="6">
    <source>
        <dbReference type="EMBL" id="RJE23846.1"/>
    </source>
</evidence>
<dbReference type="Pfam" id="PF16657">
    <property type="entry name" value="Malt_amylase_C"/>
    <property type="match status" value="1"/>
</dbReference>
<evidence type="ECO:0000256" key="1">
    <source>
        <dbReference type="ARBA" id="ARBA00008061"/>
    </source>
</evidence>
<dbReference type="Pfam" id="PF00128">
    <property type="entry name" value="Alpha-amylase"/>
    <property type="match status" value="1"/>
</dbReference>
<dbReference type="GO" id="GO:0004575">
    <property type="term" value="F:sucrose alpha-glucosidase activity"/>
    <property type="evidence" value="ECO:0007669"/>
    <property type="project" value="TreeGrafter"/>
</dbReference>
<dbReference type="InterPro" id="IPR045857">
    <property type="entry name" value="O16G_dom_2"/>
</dbReference>
<dbReference type="AlphaFoldDB" id="A0A3A2ZLC2"/>
<dbReference type="SUPFAM" id="SSF51011">
    <property type="entry name" value="Glycosyl hydrolase domain"/>
    <property type="match status" value="1"/>
</dbReference>
<evidence type="ECO:0000259" key="5">
    <source>
        <dbReference type="SMART" id="SM00642"/>
    </source>
</evidence>
<evidence type="ECO:0000256" key="3">
    <source>
        <dbReference type="ARBA" id="ARBA00023295"/>
    </source>
</evidence>
<sequence>MTVTNGHLTPCNGVDSKWWREAVVYQIYPRSFCDSNGDGVGDIRGIISKIGHLKELGVNVVWLSPIYASPQHDMGYDVADYRSIHHEYGTMEDWECLHKELNNAGIKLLMDLVANHTSNEHQWFIDSRSSRDNPKRNWYHWQPAKYDEKGNRQPPNNWRSFFGTGSAWEWDDHTQEYYLRIFAKEQPDLNWENPEVREAVRDVTRFWLDKGIAGFRVDAINYICKAEGYPDAEIVDKSTRFQPAMHLYMNVGNVHKYLNELSVATFTAYDAMTVGETPYVSADQQALNYVHPDRKEFSMIFQWEHMDIDRVPDTMLKWKPWKLSEFKEIIRSWQQVMYDNGGWNSLYMENHDQGRSISRFGCDELEYRELSGKLLAMMLSTLSGTLYIFQGQEIGMVNAKTWSLEEYPDVVTRTYIQEEKERRVQEIGVKNPDMTYLLRDIRLKARDNGRMPIPWNSSEPYAGYTTGTPWMPMNSDFAVCNVEKAVKDKSSIFHFWKKLLSIRAGWKTLIHGSFEMLSPEDNKIFAYLRKLSGAQSALVVLNFSSQSVDWELPVDVSHFGNVRAVFGNYAVPSGIKKTFSMQPWECRLYAYDDI</sequence>
<keyword evidence="2" id="KW-0378">Hydrolase</keyword>
<dbReference type="CDD" id="cd11333">
    <property type="entry name" value="AmyAc_SI_OligoGlu_DGase"/>
    <property type="match status" value="1"/>
</dbReference>
<evidence type="ECO:0000313" key="7">
    <source>
        <dbReference type="Proteomes" id="UP000266188"/>
    </source>
</evidence>
<dbReference type="Gene3D" id="3.20.20.80">
    <property type="entry name" value="Glycosidases"/>
    <property type="match status" value="1"/>
</dbReference>
<evidence type="ECO:0000256" key="4">
    <source>
        <dbReference type="ARBA" id="ARBA00026248"/>
    </source>
</evidence>
<dbReference type="EMBL" id="MVGC01000103">
    <property type="protein sequence ID" value="RJE23846.1"/>
    <property type="molecule type" value="Genomic_DNA"/>
</dbReference>
<dbReference type="GO" id="GO:0004574">
    <property type="term" value="F:oligo-1,6-glucosidase activity"/>
    <property type="evidence" value="ECO:0007669"/>
    <property type="project" value="TreeGrafter"/>
</dbReference>
<reference evidence="7" key="1">
    <citation type="submission" date="2017-02" db="EMBL/GenBank/DDBJ databases">
        <authorList>
            <person name="Tafer H."/>
            <person name="Lopandic K."/>
        </authorList>
    </citation>
    <scope>NUCLEOTIDE SEQUENCE [LARGE SCALE GENOMIC DNA]</scope>
    <source>
        <strain evidence="7">CBS 366.77</strain>
    </source>
</reference>
<keyword evidence="3" id="KW-0326">Glycosidase</keyword>
<accession>A0A3A2ZLC2</accession>
<name>A0A3A2ZLC2_9EURO</name>
<gene>
    <name evidence="6" type="ORF">PHISCL_03818</name>
</gene>
<keyword evidence="7" id="KW-1185">Reference proteome</keyword>
<dbReference type="Proteomes" id="UP000266188">
    <property type="component" value="Unassembled WGS sequence"/>
</dbReference>
<dbReference type="Gene3D" id="2.60.40.1180">
    <property type="entry name" value="Golgi alpha-mannosidase II"/>
    <property type="match status" value="1"/>
</dbReference>
<dbReference type="GO" id="GO:0004556">
    <property type="term" value="F:alpha-amylase activity"/>
    <property type="evidence" value="ECO:0007669"/>
    <property type="project" value="TreeGrafter"/>
</dbReference>
<proteinExistence type="inferred from homology"/>
<dbReference type="STRING" id="2070753.A0A3A2ZLC2"/>
<dbReference type="PANTHER" id="PTHR10357:SF232">
    <property type="entry name" value="GLYCOSYL HYDROLASE FAMILY 13 CATALYTIC DOMAIN-CONTAINING PROTEIN"/>
    <property type="match status" value="1"/>
</dbReference>
<dbReference type="PANTHER" id="PTHR10357">
    <property type="entry name" value="ALPHA-AMYLASE FAMILY MEMBER"/>
    <property type="match status" value="1"/>
</dbReference>
<dbReference type="InterPro" id="IPR017853">
    <property type="entry name" value="GH"/>
</dbReference>
<dbReference type="SUPFAM" id="SSF51445">
    <property type="entry name" value="(Trans)glycosidases"/>
    <property type="match status" value="1"/>
</dbReference>
<protein>
    <submittedName>
        <fullName evidence="6">Alpha-glucosidase</fullName>
    </submittedName>
</protein>
<feature type="domain" description="Glycosyl hydrolase family 13 catalytic" evidence="5">
    <location>
        <begin position="26"/>
        <end position="450"/>
    </location>
</feature>
<dbReference type="InterPro" id="IPR013780">
    <property type="entry name" value="Glyco_hydro_b"/>
</dbReference>
<dbReference type="GO" id="GO:0033934">
    <property type="term" value="F:glucan 1,4-alpha-maltotriohydrolase activity"/>
    <property type="evidence" value="ECO:0007669"/>
    <property type="project" value="TreeGrafter"/>
</dbReference>
<dbReference type="InterPro" id="IPR006047">
    <property type="entry name" value="GH13_cat_dom"/>
</dbReference>
<dbReference type="GO" id="GO:0000025">
    <property type="term" value="P:maltose catabolic process"/>
    <property type="evidence" value="ECO:0007669"/>
    <property type="project" value="TreeGrafter"/>
</dbReference>
<dbReference type="SMART" id="SM00642">
    <property type="entry name" value="Aamy"/>
    <property type="match status" value="1"/>
</dbReference>
<dbReference type="GO" id="GO:0005987">
    <property type="term" value="P:sucrose catabolic process"/>
    <property type="evidence" value="ECO:0007669"/>
    <property type="project" value="TreeGrafter"/>
</dbReference>
<comment type="caution">
    <text evidence="6">The sequence shown here is derived from an EMBL/GenBank/DDBJ whole genome shotgun (WGS) entry which is preliminary data.</text>
</comment>
<dbReference type="Gene3D" id="3.90.400.10">
    <property type="entry name" value="Oligo-1,6-glucosidase, Domain 2"/>
    <property type="match status" value="1"/>
</dbReference>
<dbReference type="FunFam" id="3.20.20.80:FF:000064">
    <property type="entry name" value="Oligo-1,6-glucosidase"/>
    <property type="match status" value="1"/>
</dbReference>
<dbReference type="InterPro" id="IPR032091">
    <property type="entry name" value="Malt_amylase-like_C"/>
</dbReference>
<dbReference type="FunFam" id="3.90.400.10:FF:000004">
    <property type="entry name" value="Oligo-1,6-glucosidase"/>
    <property type="match status" value="1"/>
</dbReference>
<keyword evidence="4" id="KW-0462">Maltose metabolism</keyword>
<comment type="similarity">
    <text evidence="1">Belongs to the glycosyl hydrolase 13 family.</text>
</comment>
<dbReference type="OrthoDB" id="1740265at2759"/>
<organism evidence="6 7">
    <name type="scientific">Aspergillus sclerotialis</name>
    <dbReference type="NCBI Taxonomy" id="2070753"/>
    <lineage>
        <taxon>Eukaryota</taxon>
        <taxon>Fungi</taxon>
        <taxon>Dikarya</taxon>
        <taxon>Ascomycota</taxon>
        <taxon>Pezizomycotina</taxon>
        <taxon>Eurotiomycetes</taxon>
        <taxon>Eurotiomycetidae</taxon>
        <taxon>Eurotiales</taxon>
        <taxon>Aspergillaceae</taxon>
        <taxon>Aspergillus</taxon>
        <taxon>Aspergillus subgen. Polypaecilum</taxon>
    </lineage>
</organism>
<evidence type="ECO:0000256" key="2">
    <source>
        <dbReference type="ARBA" id="ARBA00022801"/>
    </source>
</evidence>
<dbReference type="FunFam" id="2.60.40.1180:FF:000007">
    <property type="entry name" value="Sucrose isomerase"/>
    <property type="match status" value="1"/>
</dbReference>